<evidence type="ECO:0000313" key="10">
    <source>
        <dbReference type="Proteomes" id="UP000515908"/>
    </source>
</evidence>
<dbReference type="EC" id="3.6.4.13" evidence="5"/>
<evidence type="ECO:0000256" key="1">
    <source>
        <dbReference type="ARBA" id="ARBA00022741"/>
    </source>
</evidence>
<evidence type="ECO:0000313" key="9">
    <source>
        <dbReference type="EMBL" id="CAD2215224.1"/>
    </source>
</evidence>
<feature type="region of interest" description="Disordered" evidence="6">
    <location>
        <begin position="366"/>
        <end position="404"/>
    </location>
</feature>
<feature type="region of interest" description="Disordered" evidence="6">
    <location>
        <begin position="569"/>
        <end position="603"/>
    </location>
</feature>
<dbReference type="GO" id="GO:0003723">
    <property type="term" value="F:RNA binding"/>
    <property type="evidence" value="ECO:0007669"/>
    <property type="project" value="UniProtKB-UniRule"/>
</dbReference>
<dbReference type="GO" id="GO:0003724">
    <property type="term" value="F:RNA helicase activity"/>
    <property type="evidence" value="ECO:0007669"/>
    <property type="project" value="UniProtKB-EC"/>
</dbReference>
<keyword evidence="4 5" id="KW-0694">RNA-binding</keyword>
<comment type="function">
    <text evidence="5">RNA helicase.</text>
</comment>
<dbReference type="EMBL" id="LR877148">
    <property type="protein sequence ID" value="CAD2215224.1"/>
    <property type="molecule type" value="Genomic_DNA"/>
</dbReference>
<sequence>MTATWDSCFLHLKYTKWLQDTLATSLHYEAPLPIQSVMVPAVLQGLQCVSLPLDVSLTAPTGSGKTLCYVLPMLVDIAARRRGLDTPELRALVLVPTRALGLQVVQEIEKLTRHTSITVTSLCEEKTTVKEEGARLVRAVQEEGGQVRYYSNTDIIVSTPQRLLTHLDTTVGLALATLRLLVIDEADQVLVGSFATFVAKVLARYDSEVERIVAEDKPTTPEGNQAQNRNNTSLMQNILHNSETNPKARFVLQKILCSATLSARVASTSDIHLRNCRYYFLDTNGEEVVEGDDIDPNRKSLTIKEKKKTEAAVQQTRFSLPPKLQEHIIFVRDEYRTAVLLKLVSTLVRKIEQSIKLRRVQQKTEQLKQEEEVTGEQPNHEQEEGEEEKEATPVKTADSTTEEGYPSLEDCLACGTVILLFCDSAEEARVVGHFLMAAGLSSNVLEFTSIATEEERRRALLQKNSARNVTVIVCSDAHMRGLDIHNVGHVVLYRAPQTLAAFVHRAGRTARAMLPGHLHVLLTKESSTGEESQSEVSQYLHLTAQVRRTLPLRYERGFFRFVKDPTAKAIKKKPEEKPTEETEKEEEKEKEEEEETPVEAQEGTAEWWVSQAALFMRHGAAHLQKNWSSVLESLQNKKKEEEEKKKQDGAVVNKRQREEGQSSSPENNKTKKDSDHHGKKRKHK</sequence>
<dbReference type="InterPro" id="IPR027417">
    <property type="entry name" value="P-loop_NTPase"/>
</dbReference>
<gene>
    <name evidence="9" type="ORF">ADEAN_000267900</name>
</gene>
<keyword evidence="1 5" id="KW-0547">Nucleotide-binding</keyword>
<dbReference type="InterPro" id="IPR014001">
    <property type="entry name" value="Helicase_ATP-bd"/>
</dbReference>
<dbReference type="SMART" id="SM00487">
    <property type="entry name" value="DEXDc"/>
    <property type="match status" value="1"/>
</dbReference>
<accession>A0A7G2C7Z9</accession>
<reference evidence="9 10" key="1">
    <citation type="submission" date="2020-08" db="EMBL/GenBank/DDBJ databases">
        <authorList>
            <person name="Newling K."/>
            <person name="Davey J."/>
            <person name="Forrester S."/>
        </authorList>
    </citation>
    <scope>NUCLEOTIDE SEQUENCE [LARGE SCALE GENOMIC DNA]</scope>
    <source>
        <strain evidence="10">Crithidia deanei Carvalho (ATCC PRA-265)</strain>
    </source>
</reference>
<dbReference type="InterPro" id="IPR001650">
    <property type="entry name" value="Helicase_C-like"/>
</dbReference>
<evidence type="ECO:0000259" key="7">
    <source>
        <dbReference type="PROSITE" id="PS51192"/>
    </source>
</evidence>
<feature type="compositionally biased region" description="Basic and acidic residues" evidence="6">
    <location>
        <begin position="635"/>
        <end position="648"/>
    </location>
</feature>
<dbReference type="PROSITE" id="PS51194">
    <property type="entry name" value="HELICASE_CTER"/>
    <property type="match status" value="1"/>
</dbReference>
<comment type="domain">
    <text evidence="5">The Q motif is unique to and characteristic of the DEAD box family of RNA helicases and controls ATP binding and hydrolysis.</text>
</comment>
<keyword evidence="10" id="KW-1185">Reference proteome</keyword>
<dbReference type="InterPro" id="IPR011545">
    <property type="entry name" value="DEAD/DEAH_box_helicase_dom"/>
</dbReference>
<feature type="compositionally biased region" description="Basic and acidic residues" evidence="6">
    <location>
        <begin position="569"/>
        <end position="587"/>
    </location>
</feature>
<evidence type="ECO:0000256" key="2">
    <source>
        <dbReference type="ARBA" id="ARBA00022801"/>
    </source>
</evidence>
<feature type="domain" description="Helicase C-terminal" evidence="8">
    <location>
        <begin position="407"/>
        <end position="558"/>
    </location>
</feature>
<organism evidence="9 10">
    <name type="scientific">Angomonas deanei</name>
    <dbReference type="NCBI Taxonomy" id="59799"/>
    <lineage>
        <taxon>Eukaryota</taxon>
        <taxon>Discoba</taxon>
        <taxon>Euglenozoa</taxon>
        <taxon>Kinetoplastea</taxon>
        <taxon>Metakinetoplastina</taxon>
        <taxon>Trypanosomatida</taxon>
        <taxon>Trypanosomatidae</taxon>
        <taxon>Strigomonadinae</taxon>
        <taxon>Angomonas</taxon>
    </lineage>
</organism>
<dbReference type="GO" id="GO:0016787">
    <property type="term" value="F:hydrolase activity"/>
    <property type="evidence" value="ECO:0007669"/>
    <property type="project" value="UniProtKB-KW"/>
</dbReference>
<feature type="domain" description="Helicase ATP-binding" evidence="7">
    <location>
        <begin position="46"/>
        <end position="279"/>
    </location>
</feature>
<dbReference type="VEuPathDB" id="TriTrypDB:ADEAN_000267900"/>
<dbReference type="AlphaFoldDB" id="A0A7G2C7Z9"/>
<feature type="compositionally biased region" description="Acidic residues" evidence="6">
    <location>
        <begin position="588"/>
        <end position="597"/>
    </location>
</feature>
<dbReference type="PROSITE" id="PS51192">
    <property type="entry name" value="HELICASE_ATP_BIND_1"/>
    <property type="match status" value="1"/>
</dbReference>
<dbReference type="Pfam" id="PF00270">
    <property type="entry name" value="DEAD"/>
    <property type="match status" value="1"/>
</dbReference>
<evidence type="ECO:0000256" key="6">
    <source>
        <dbReference type="SAM" id="MobiDB-lite"/>
    </source>
</evidence>
<keyword evidence="2 5" id="KW-0378">Hydrolase</keyword>
<dbReference type="SUPFAM" id="SSF52540">
    <property type="entry name" value="P-loop containing nucleoside triphosphate hydrolases"/>
    <property type="match status" value="1"/>
</dbReference>
<evidence type="ECO:0000256" key="4">
    <source>
        <dbReference type="ARBA" id="ARBA00022884"/>
    </source>
</evidence>
<proteinExistence type="inferred from homology"/>
<comment type="catalytic activity">
    <reaction evidence="5">
        <text>ATP + H2O = ADP + phosphate + H(+)</text>
        <dbReference type="Rhea" id="RHEA:13065"/>
        <dbReference type="ChEBI" id="CHEBI:15377"/>
        <dbReference type="ChEBI" id="CHEBI:15378"/>
        <dbReference type="ChEBI" id="CHEBI:30616"/>
        <dbReference type="ChEBI" id="CHEBI:43474"/>
        <dbReference type="ChEBI" id="CHEBI:456216"/>
        <dbReference type="EC" id="3.6.4.13"/>
    </reaction>
</comment>
<name>A0A7G2C7Z9_9TRYP</name>
<evidence type="ECO:0000259" key="8">
    <source>
        <dbReference type="PROSITE" id="PS51194"/>
    </source>
</evidence>
<dbReference type="Pfam" id="PF00271">
    <property type="entry name" value="Helicase_C"/>
    <property type="match status" value="1"/>
</dbReference>
<dbReference type="PANTHER" id="PTHR24031">
    <property type="entry name" value="RNA HELICASE"/>
    <property type="match status" value="1"/>
</dbReference>
<evidence type="ECO:0000256" key="5">
    <source>
        <dbReference type="RuleBase" id="RU365068"/>
    </source>
</evidence>
<dbReference type="OrthoDB" id="3370at2759"/>
<evidence type="ECO:0000256" key="3">
    <source>
        <dbReference type="ARBA" id="ARBA00022840"/>
    </source>
</evidence>
<dbReference type="GO" id="GO:0005524">
    <property type="term" value="F:ATP binding"/>
    <property type="evidence" value="ECO:0007669"/>
    <property type="project" value="UniProtKB-UniRule"/>
</dbReference>
<keyword evidence="5 9" id="KW-0347">Helicase</keyword>
<comment type="similarity">
    <text evidence="5">Belongs to the DEAD box helicase family.</text>
</comment>
<dbReference type="Proteomes" id="UP000515908">
    <property type="component" value="Chromosome 04"/>
</dbReference>
<protein>
    <recommendedName>
        <fullName evidence="5">ATP-dependent RNA helicase</fullName>
        <ecNumber evidence="5">3.6.4.13</ecNumber>
    </recommendedName>
</protein>
<keyword evidence="3 5" id="KW-0067">ATP-binding</keyword>
<dbReference type="Gene3D" id="3.40.50.300">
    <property type="entry name" value="P-loop containing nucleotide triphosphate hydrolases"/>
    <property type="match status" value="2"/>
</dbReference>
<dbReference type="SMART" id="SM00490">
    <property type="entry name" value="HELICc"/>
    <property type="match status" value="1"/>
</dbReference>
<feature type="region of interest" description="Disordered" evidence="6">
    <location>
        <begin position="632"/>
        <end position="684"/>
    </location>
</feature>